<keyword evidence="1" id="KW-1133">Transmembrane helix</keyword>
<proteinExistence type="predicted"/>
<keyword evidence="1" id="KW-0812">Transmembrane</keyword>
<feature type="non-terminal residue" evidence="2">
    <location>
        <position position="1"/>
    </location>
</feature>
<reference evidence="2" key="2">
    <citation type="journal article" date="2014" name="ISME J.">
        <title>Microbial stratification in low pH oxic and suboxic macroscopic growths along an acid mine drainage.</title>
        <authorList>
            <person name="Mendez-Garcia C."/>
            <person name="Mesa V."/>
            <person name="Sprenger R.R."/>
            <person name="Richter M."/>
            <person name="Diez M.S."/>
            <person name="Solano J."/>
            <person name="Bargiela R."/>
            <person name="Golyshina O.V."/>
            <person name="Manteca A."/>
            <person name="Ramos J.L."/>
            <person name="Gallego J.R."/>
            <person name="Llorente I."/>
            <person name="Martins Dos Santos V.A."/>
            <person name="Jensen O.N."/>
            <person name="Pelaez A.I."/>
            <person name="Sanchez J."/>
            <person name="Ferrer M."/>
        </authorList>
    </citation>
    <scope>NUCLEOTIDE SEQUENCE</scope>
</reference>
<dbReference type="EMBL" id="AUZY01012750">
    <property type="protein sequence ID" value="EQD27893.1"/>
    <property type="molecule type" value="Genomic_DNA"/>
</dbReference>
<feature type="transmembrane region" description="Helical" evidence="1">
    <location>
        <begin position="212"/>
        <end position="234"/>
    </location>
</feature>
<gene>
    <name evidence="2" type="ORF">B1B_18990</name>
</gene>
<organism evidence="2">
    <name type="scientific">mine drainage metagenome</name>
    <dbReference type="NCBI Taxonomy" id="410659"/>
    <lineage>
        <taxon>unclassified sequences</taxon>
        <taxon>metagenomes</taxon>
        <taxon>ecological metagenomes</taxon>
    </lineage>
</organism>
<reference evidence="2" key="1">
    <citation type="submission" date="2013-08" db="EMBL/GenBank/DDBJ databases">
        <authorList>
            <person name="Mendez C."/>
            <person name="Richter M."/>
            <person name="Ferrer M."/>
            <person name="Sanchez J."/>
        </authorList>
    </citation>
    <scope>NUCLEOTIDE SEQUENCE</scope>
</reference>
<name>T0Y4A4_9ZZZZ</name>
<comment type="caution">
    <text evidence="2">The sequence shown here is derived from an EMBL/GenBank/DDBJ whole genome shotgun (WGS) entry which is preliminary data.</text>
</comment>
<dbReference type="AlphaFoldDB" id="T0Y4A4"/>
<accession>T0Y4A4</accession>
<evidence type="ECO:0000313" key="2">
    <source>
        <dbReference type="EMBL" id="EQD27893.1"/>
    </source>
</evidence>
<evidence type="ECO:0000256" key="1">
    <source>
        <dbReference type="SAM" id="Phobius"/>
    </source>
</evidence>
<sequence length="245" mass="25148">GSQLTLELGNGSYRFRVGPIPGWSVTPADGTVTINGSGVTVRLGFARVTYAVTVHEVGLPNGTLWGIDLNGTVASTSTGSLAWSVPNGSYPFRIQDVPGWATTQYAGSFTVNGSSLSATVTWNRVTYPVVVHVQGIPNGTPWTLLVNGQPFRSTTTTLTLELPNGSYTLGIVAPPGYQLRTPPGNLTLSGVAPSAPVVVELIPSPAAPAPPVGLEAAVAGGLAAGAGLLAWGIVRRRRPRGGAGR</sequence>
<keyword evidence="1" id="KW-0472">Membrane</keyword>
<protein>
    <submittedName>
        <fullName evidence="2">Thermopsin</fullName>
    </submittedName>
</protein>